<dbReference type="PANTHER" id="PTHR38546">
    <property type="entry name" value="DNA BINDING PROTEIN"/>
    <property type="match status" value="1"/>
</dbReference>
<dbReference type="Pfam" id="PF23174">
    <property type="entry name" value="bHLH_ILI"/>
    <property type="match status" value="1"/>
</dbReference>
<comment type="subcellular location">
    <subcellularLocation>
        <location evidence="1">Nucleus</location>
    </subcellularLocation>
</comment>
<keyword evidence="4" id="KW-0804">Transcription</keyword>
<dbReference type="InterPro" id="IPR044293">
    <property type="entry name" value="PRE"/>
</dbReference>
<dbReference type="SUPFAM" id="SSF47459">
    <property type="entry name" value="HLH, helix-loop-helix DNA-binding domain"/>
    <property type="match status" value="1"/>
</dbReference>
<dbReference type="PANTHER" id="PTHR38546:SF3">
    <property type="entry name" value="DNA BINDING PROTEIN"/>
    <property type="match status" value="1"/>
</dbReference>
<organism evidence="8 9">
    <name type="scientific">Stylosanthes scabra</name>
    <dbReference type="NCBI Taxonomy" id="79078"/>
    <lineage>
        <taxon>Eukaryota</taxon>
        <taxon>Viridiplantae</taxon>
        <taxon>Streptophyta</taxon>
        <taxon>Embryophyta</taxon>
        <taxon>Tracheophyta</taxon>
        <taxon>Spermatophyta</taxon>
        <taxon>Magnoliopsida</taxon>
        <taxon>eudicotyledons</taxon>
        <taxon>Gunneridae</taxon>
        <taxon>Pentapetalae</taxon>
        <taxon>rosids</taxon>
        <taxon>fabids</taxon>
        <taxon>Fabales</taxon>
        <taxon>Fabaceae</taxon>
        <taxon>Papilionoideae</taxon>
        <taxon>50 kb inversion clade</taxon>
        <taxon>dalbergioids sensu lato</taxon>
        <taxon>Dalbergieae</taxon>
        <taxon>Pterocarpus clade</taxon>
        <taxon>Stylosanthes</taxon>
    </lineage>
</organism>
<evidence type="ECO:0000256" key="5">
    <source>
        <dbReference type="ARBA" id="ARBA00023242"/>
    </source>
</evidence>
<dbReference type="InterPro" id="IPR036638">
    <property type="entry name" value="HLH_DNA-bd_sf"/>
</dbReference>
<protein>
    <recommendedName>
        <fullName evidence="7">BHLH domain-containing protein</fullName>
    </recommendedName>
</protein>
<name>A0ABU6TNZ8_9FABA</name>
<keyword evidence="2" id="KW-0341">Growth regulation</keyword>
<dbReference type="EMBL" id="JASCZI010091309">
    <property type="protein sequence ID" value="MED6149876.1"/>
    <property type="molecule type" value="Genomic_DNA"/>
</dbReference>
<gene>
    <name evidence="8" type="ORF">PIB30_066848</name>
</gene>
<proteinExistence type="predicted"/>
<dbReference type="InterPro" id="IPR044172">
    <property type="entry name" value="ILI2-like"/>
</dbReference>
<evidence type="ECO:0000313" key="8">
    <source>
        <dbReference type="EMBL" id="MED6149876.1"/>
    </source>
</evidence>
<evidence type="ECO:0000259" key="7">
    <source>
        <dbReference type="PROSITE" id="PS50888"/>
    </source>
</evidence>
<evidence type="ECO:0000313" key="9">
    <source>
        <dbReference type="Proteomes" id="UP001341840"/>
    </source>
</evidence>
<reference evidence="8 9" key="1">
    <citation type="journal article" date="2023" name="Plants (Basel)">
        <title>Bridging the Gap: Combining Genomics and Transcriptomics Approaches to Understand Stylosanthes scabra, an Orphan Legume from the Brazilian Caatinga.</title>
        <authorList>
            <person name="Ferreira-Neto J.R.C."/>
            <person name="da Silva M.D."/>
            <person name="Binneck E."/>
            <person name="de Melo N.F."/>
            <person name="da Silva R.H."/>
            <person name="de Melo A.L.T.M."/>
            <person name="Pandolfi V."/>
            <person name="Bustamante F.O."/>
            <person name="Brasileiro-Vidal A.C."/>
            <person name="Benko-Iseppon A.M."/>
        </authorList>
    </citation>
    <scope>NUCLEOTIDE SEQUENCE [LARGE SCALE GENOMIC DNA]</scope>
    <source>
        <tissue evidence="8">Leaves</tissue>
    </source>
</reference>
<evidence type="ECO:0000256" key="1">
    <source>
        <dbReference type="ARBA" id="ARBA00004123"/>
    </source>
</evidence>
<evidence type="ECO:0000256" key="2">
    <source>
        <dbReference type="ARBA" id="ARBA00022604"/>
    </source>
</evidence>
<comment type="caution">
    <text evidence="8">The sequence shown here is derived from an EMBL/GenBank/DDBJ whole genome shotgun (WGS) entry which is preliminary data.</text>
</comment>
<dbReference type="Gene3D" id="4.10.280.10">
    <property type="entry name" value="Helix-loop-helix DNA-binding domain"/>
    <property type="match status" value="1"/>
</dbReference>
<keyword evidence="6" id="KW-0175">Coiled coil</keyword>
<sequence length="96" mass="10934">MSGRRQRRSSTGGFEFTENEITDLASRLQALLPQPSQQTRNSRQVSVLEILKETCSHIKRLQKDVEDLSETLTGLLDSLHITDIDITILQDLLKQQ</sequence>
<evidence type="ECO:0000256" key="4">
    <source>
        <dbReference type="ARBA" id="ARBA00023163"/>
    </source>
</evidence>
<feature type="coiled-coil region" evidence="6">
    <location>
        <begin position="51"/>
        <end position="78"/>
    </location>
</feature>
<keyword evidence="3" id="KW-0805">Transcription regulation</keyword>
<dbReference type="InterPro" id="IPR011598">
    <property type="entry name" value="bHLH_dom"/>
</dbReference>
<accession>A0ABU6TNZ8</accession>
<keyword evidence="5" id="KW-0539">Nucleus</keyword>
<dbReference type="PROSITE" id="PS50888">
    <property type="entry name" value="BHLH"/>
    <property type="match status" value="1"/>
</dbReference>
<dbReference type="Proteomes" id="UP001341840">
    <property type="component" value="Unassembled WGS sequence"/>
</dbReference>
<keyword evidence="9" id="KW-1185">Reference proteome</keyword>
<evidence type="ECO:0000256" key="3">
    <source>
        <dbReference type="ARBA" id="ARBA00023015"/>
    </source>
</evidence>
<feature type="domain" description="BHLH" evidence="7">
    <location>
        <begin position="5"/>
        <end position="61"/>
    </location>
</feature>
<evidence type="ECO:0000256" key="6">
    <source>
        <dbReference type="SAM" id="Coils"/>
    </source>
</evidence>